<comment type="caution">
    <text evidence="5">The sequence shown here is derived from an EMBL/GenBank/DDBJ whole genome shotgun (WGS) entry which is preliminary data.</text>
</comment>
<dbReference type="InterPro" id="IPR019775">
    <property type="entry name" value="WD40_repeat_CS"/>
</dbReference>
<dbReference type="Pfam" id="PF24883">
    <property type="entry name" value="NPHP3_N"/>
    <property type="match status" value="1"/>
</dbReference>
<dbReference type="SMART" id="SM00320">
    <property type="entry name" value="WD40"/>
    <property type="match status" value="10"/>
</dbReference>
<feature type="repeat" description="WD" evidence="3">
    <location>
        <begin position="1188"/>
        <end position="1229"/>
    </location>
</feature>
<protein>
    <submittedName>
        <fullName evidence="5">Beta transducin-like protein HET-D2Y</fullName>
    </submittedName>
</protein>
<name>A0A9P4K1W7_9PLEO</name>
<feature type="repeat" description="WD" evidence="3">
    <location>
        <begin position="1230"/>
        <end position="1271"/>
    </location>
</feature>
<dbReference type="InterPro" id="IPR010730">
    <property type="entry name" value="HET"/>
</dbReference>
<gene>
    <name evidence="5" type="ORF">CC78DRAFT_584068</name>
</gene>
<feature type="repeat" description="WD" evidence="3">
    <location>
        <begin position="1146"/>
        <end position="1187"/>
    </location>
</feature>
<dbReference type="Pfam" id="PF25173">
    <property type="entry name" value="Beta-prop_WDR3_1st"/>
    <property type="match status" value="1"/>
</dbReference>
<dbReference type="PANTHER" id="PTHR19848">
    <property type="entry name" value="WD40 REPEAT PROTEIN"/>
    <property type="match status" value="1"/>
</dbReference>
<dbReference type="InterPro" id="IPR007111">
    <property type="entry name" value="NACHT_NTPase"/>
</dbReference>
<dbReference type="InterPro" id="IPR054471">
    <property type="entry name" value="GPIID_WHD"/>
</dbReference>
<dbReference type="Pfam" id="PF22939">
    <property type="entry name" value="WHD_GPIID"/>
    <property type="match status" value="1"/>
</dbReference>
<reference evidence="6" key="1">
    <citation type="journal article" date="2020" name="Stud. Mycol.">
        <title>101 Dothideomycetes genomes: A test case for predicting lifestyles and emergence of pathogens.</title>
        <authorList>
            <person name="Haridas S."/>
            <person name="Albert R."/>
            <person name="Binder M."/>
            <person name="Bloem J."/>
            <person name="LaButti K."/>
            <person name="Salamov A."/>
            <person name="Andreopoulos B."/>
            <person name="Baker S."/>
            <person name="Barry K."/>
            <person name="Bills G."/>
            <person name="Bluhm B."/>
            <person name="Cannon C."/>
            <person name="Castanera R."/>
            <person name="Culley D."/>
            <person name="Daum C."/>
            <person name="Ezra D."/>
            <person name="Gonzalez J."/>
            <person name="Henrissat B."/>
            <person name="Kuo A."/>
            <person name="Liang C."/>
            <person name="Lipzen A."/>
            <person name="Lutzoni F."/>
            <person name="Magnuson J."/>
            <person name="Mondo S."/>
            <person name="Nolan M."/>
            <person name="Ohm R."/>
            <person name="Pangilinan J."/>
            <person name="Park H.-J."/>
            <person name="Ramirez L."/>
            <person name="Alfaro M."/>
            <person name="Sun H."/>
            <person name="Tritt A."/>
            <person name="Yoshinaga Y."/>
            <person name="Zwiers L.-H."/>
            <person name="Turgeon B."/>
            <person name="Goodwin S."/>
            <person name="Spatafora J."/>
            <person name="Crous P."/>
            <person name="Grigoriev I."/>
        </authorList>
    </citation>
    <scope>NUCLEOTIDE SEQUENCE [LARGE SCALE GENOMIC DNA]</scope>
    <source>
        <strain evidence="6">CBS 304.66</strain>
    </source>
</reference>
<keyword evidence="2" id="KW-0677">Repeat</keyword>
<keyword evidence="1 3" id="KW-0853">WD repeat</keyword>
<dbReference type="InterPro" id="IPR015943">
    <property type="entry name" value="WD40/YVTN_repeat-like_dom_sf"/>
</dbReference>
<dbReference type="FunFam" id="3.40.50.300:FF:001638">
    <property type="entry name" value="NACHT and WD40 domain protein"/>
    <property type="match status" value="1"/>
</dbReference>
<dbReference type="InterPro" id="IPR056884">
    <property type="entry name" value="NPHP3-like_N"/>
</dbReference>
<dbReference type="PROSITE" id="PS00678">
    <property type="entry name" value="WD_REPEATS_1"/>
    <property type="match status" value="7"/>
</dbReference>
<feature type="repeat" description="WD" evidence="3">
    <location>
        <begin position="1062"/>
        <end position="1103"/>
    </location>
</feature>
<feature type="repeat" description="WD" evidence="3">
    <location>
        <begin position="894"/>
        <end position="935"/>
    </location>
</feature>
<dbReference type="InterPro" id="IPR027417">
    <property type="entry name" value="P-loop_NTPase"/>
</dbReference>
<dbReference type="CDD" id="cd00200">
    <property type="entry name" value="WD40"/>
    <property type="match status" value="1"/>
</dbReference>
<evidence type="ECO:0000256" key="3">
    <source>
        <dbReference type="PROSITE-ProRule" id="PRU00221"/>
    </source>
</evidence>
<dbReference type="PROSITE" id="PS50294">
    <property type="entry name" value="WD_REPEATS_REGION"/>
    <property type="match status" value="10"/>
</dbReference>
<feature type="repeat" description="WD" evidence="3">
    <location>
        <begin position="936"/>
        <end position="977"/>
    </location>
</feature>
<dbReference type="Gene3D" id="2.130.10.10">
    <property type="entry name" value="YVTN repeat-like/Quinoprotein amine dehydrogenase"/>
    <property type="match status" value="4"/>
</dbReference>
<organism evidence="5 6">
    <name type="scientific">Lojkania enalia</name>
    <dbReference type="NCBI Taxonomy" id="147567"/>
    <lineage>
        <taxon>Eukaryota</taxon>
        <taxon>Fungi</taxon>
        <taxon>Dikarya</taxon>
        <taxon>Ascomycota</taxon>
        <taxon>Pezizomycotina</taxon>
        <taxon>Dothideomycetes</taxon>
        <taxon>Pleosporomycetidae</taxon>
        <taxon>Pleosporales</taxon>
        <taxon>Pleosporales incertae sedis</taxon>
        <taxon>Lojkania</taxon>
    </lineage>
</organism>
<evidence type="ECO:0000259" key="4">
    <source>
        <dbReference type="PROSITE" id="PS50837"/>
    </source>
</evidence>
<dbReference type="InterPro" id="IPR020472">
    <property type="entry name" value="WD40_PAC1"/>
</dbReference>
<dbReference type="Gene3D" id="3.40.50.300">
    <property type="entry name" value="P-loop containing nucleotide triphosphate hydrolases"/>
    <property type="match status" value="1"/>
</dbReference>
<dbReference type="EMBL" id="ML986665">
    <property type="protein sequence ID" value="KAF2261097.1"/>
    <property type="molecule type" value="Genomic_DNA"/>
</dbReference>
<feature type="domain" description="NACHT" evidence="4">
    <location>
        <begin position="321"/>
        <end position="542"/>
    </location>
</feature>
<dbReference type="SUPFAM" id="SSF52540">
    <property type="entry name" value="P-loop containing nucleoside triphosphate hydrolases"/>
    <property type="match status" value="1"/>
</dbReference>
<evidence type="ECO:0000313" key="5">
    <source>
        <dbReference type="EMBL" id="KAF2261097.1"/>
    </source>
</evidence>
<dbReference type="Pfam" id="PF00400">
    <property type="entry name" value="WD40"/>
    <property type="match status" value="5"/>
</dbReference>
<dbReference type="PRINTS" id="PR00320">
    <property type="entry name" value="GPROTEINBRPT"/>
</dbReference>
<sequence>MRLLRRSRTGEFTLTKDLASDEAIPPYAILSHTWGADDEEVTFDDLTNGAGKHKLGYKKIRFCEEQVVRDGLEYFWIDTCCINKANKAELSLAINSMFRWYRNATRCYVYLSDVSTTNPTSNMKNKLTEYMPLLFNWAKTEGIGNKDYNPFFWQSSFRKSKWFTRGWTLQELLGPVSVEFFSQEHKRLGDKSSLEQLIHEITGIPKTALQGIPLSRFSVKDRFQWIRSRQTKLEEDKAYSLLGIFDVDIPLRYGEGMASAFKRLEEEIDKLSSCIRDLHLTDPCDDKKRLEETKGGLLEDSYRWILENSDFQRWRDNEQSRLLWIKGNPGKGKTMLLCGIINELNKSMTKTGQLAYFFCQATDSRINNATAVLRGLLYLLVNQQPSLVSHIRKKYDHAGKALFEDTNAWVALSEIFTNILQDPSLNSTYLVIDALDECVADLRKLLDLIVQTSSASPRIKWIVSSRNWPDVEERLERVGDKVRLSLELNAQPVSTAVGVFIQHKVLQLVEQKKYDDITRYAVLDHLSSNAHDTFLWVALVCQNLENVPRRHVIKKLNAFPPGLDSLYDRMLQQISTLEDADLCKRILALVTIVYQPITLQELVTLVAELEDMADDAGSIREIIGLCGSFLTLREDTIYFVHQSVRDFLSTKASHEIFSSRKEEFHGVLFSRSLQAMSKTLHRDMYDLQELGYPTEQARRPDPDPIAALRYSCIYWIDHLCDWSSGSPSNSRSSLQDEGSVDVFLRTMYLYWLEALSLCQSMSKGVVSMAKLLELVQERTEASCLLELVQDAHRFIMYHKVAIESAPLQAYASALLFSPRRSLIRGLFKDEEPKWIKITPSIRDNWSPCLQTLEGHSSTVHSVAFSPDSKWLASASFDGTVKIWNPTSGACSQTLEGHSHYLHSVAFSPDSKWLASVSSDNTVKIWDLASGACSHTLEGHSSTIHSVAFSPDSKWLASASSDNTVKIWDLTSNACAHTLEGHSSTIHSVAFSPDSRWLASASSDTTVKIWDLASGACSQVLEDHSNTIHSIAFSPDSRWLASASSDNTIKIWDLTSNACSQTFEGHSHHVSSVAFSPSSKWLASASFDNTVKIWDLASGVCSHTLEGHSHYVYSVAFSPDSKWLASASSDTTVKIWKLASGACSKMFEGHSSAVLSVAFSPNSRWLASASIDNTVKIWDPASGACSQTLEGHSHFVNSATFSPDSKWLASASDDTTVKIWDLASGACSQTLEGHSHFVNSATFSPDSRWLASASSDNTVKIWDLASGACMQTLSVNKRPSRLTFDTNGSCLHTDIGSITITPSLFSSTTTTTELQTSAYQDVALSLDRIWITLKSTKLLWLPSEYRPSCSAVSGNTVSLGVGSGEIWIFQVESSIHPT</sequence>
<accession>A0A9P4K1W7</accession>
<feature type="repeat" description="WD" evidence="3">
    <location>
        <begin position="852"/>
        <end position="893"/>
    </location>
</feature>
<evidence type="ECO:0000256" key="1">
    <source>
        <dbReference type="ARBA" id="ARBA00022574"/>
    </source>
</evidence>
<dbReference type="Pfam" id="PF06985">
    <property type="entry name" value="HET"/>
    <property type="match status" value="1"/>
</dbReference>
<dbReference type="OrthoDB" id="538223at2759"/>
<feature type="repeat" description="WD" evidence="3">
    <location>
        <begin position="978"/>
        <end position="1019"/>
    </location>
</feature>
<evidence type="ECO:0000256" key="2">
    <source>
        <dbReference type="ARBA" id="ARBA00022737"/>
    </source>
</evidence>
<evidence type="ECO:0000313" key="6">
    <source>
        <dbReference type="Proteomes" id="UP000800093"/>
    </source>
</evidence>
<dbReference type="PROSITE" id="PS50837">
    <property type="entry name" value="NACHT"/>
    <property type="match status" value="1"/>
</dbReference>
<feature type="repeat" description="WD" evidence="3">
    <location>
        <begin position="1104"/>
        <end position="1145"/>
    </location>
</feature>
<dbReference type="PANTHER" id="PTHR19848:SF8">
    <property type="entry name" value="F-BOX AND WD REPEAT DOMAIN CONTAINING 7"/>
    <property type="match status" value="1"/>
</dbReference>
<keyword evidence="6" id="KW-1185">Reference proteome</keyword>
<dbReference type="PROSITE" id="PS50082">
    <property type="entry name" value="WD_REPEATS_2"/>
    <property type="match status" value="10"/>
</dbReference>
<feature type="repeat" description="WD" evidence="3">
    <location>
        <begin position="1020"/>
        <end position="1061"/>
    </location>
</feature>
<dbReference type="InterPro" id="IPR036322">
    <property type="entry name" value="WD40_repeat_dom_sf"/>
</dbReference>
<dbReference type="SUPFAM" id="SSF50978">
    <property type="entry name" value="WD40 repeat-like"/>
    <property type="match status" value="2"/>
</dbReference>
<dbReference type="InterPro" id="IPR001680">
    <property type="entry name" value="WD40_rpt"/>
</dbReference>
<proteinExistence type="predicted"/>
<dbReference type="Proteomes" id="UP000800093">
    <property type="component" value="Unassembled WGS sequence"/>
</dbReference>